<organism evidence="8 9">
    <name type="scientific">Turnera subulata</name>
    <dbReference type="NCBI Taxonomy" id="218843"/>
    <lineage>
        <taxon>Eukaryota</taxon>
        <taxon>Viridiplantae</taxon>
        <taxon>Streptophyta</taxon>
        <taxon>Embryophyta</taxon>
        <taxon>Tracheophyta</taxon>
        <taxon>Spermatophyta</taxon>
        <taxon>Magnoliopsida</taxon>
        <taxon>eudicotyledons</taxon>
        <taxon>Gunneridae</taxon>
        <taxon>Pentapetalae</taxon>
        <taxon>rosids</taxon>
        <taxon>fabids</taxon>
        <taxon>Malpighiales</taxon>
        <taxon>Passifloraceae</taxon>
        <taxon>Turnera</taxon>
    </lineage>
</organism>
<dbReference type="OrthoDB" id="271433at2759"/>
<reference evidence="8" key="2">
    <citation type="journal article" date="2023" name="Plants (Basel)">
        <title>Annotation of the Turnera subulata (Passifloraceae) Draft Genome Reveals the S-Locus Evolved after the Divergence of Turneroideae from Passifloroideae in a Stepwise Manner.</title>
        <authorList>
            <person name="Henning P.M."/>
            <person name="Roalson E.H."/>
            <person name="Mir W."/>
            <person name="McCubbin A.G."/>
            <person name="Shore J.S."/>
        </authorList>
    </citation>
    <scope>NUCLEOTIDE SEQUENCE</scope>
    <source>
        <strain evidence="8">F60SS</strain>
    </source>
</reference>
<evidence type="ECO:0000313" key="9">
    <source>
        <dbReference type="Proteomes" id="UP001141552"/>
    </source>
</evidence>
<comment type="catalytic activity">
    <reaction evidence="7">
        <text>L-cysteine + O2 = 3-sulfino-L-alanine + H(+)</text>
        <dbReference type="Rhea" id="RHEA:20441"/>
        <dbReference type="ChEBI" id="CHEBI:15378"/>
        <dbReference type="ChEBI" id="CHEBI:15379"/>
        <dbReference type="ChEBI" id="CHEBI:35235"/>
        <dbReference type="ChEBI" id="CHEBI:61085"/>
        <dbReference type="EC" id="1.13.11.20"/>
    </reaction>
    <physiologicalReaction direction="left-to-right" evidence="7">
        <dbReference type="Rhea" id="RHEA:20442"/>
    </physiologicalReaction>
</comment>
<keyword evidence="4" id="KW-0479">Metal-binding</keyword>
<evidence type="ECO:0000256" key="7">
    <source>
        <dbReference type="ARBA" id="ARBA00024284"/>
    </source>
</evidence>
<keyword evidence="6" id="KW-0408">Iron</keyword>
<dbReference type="EMBL" id="JAKUCV010000058">
    <property type="protein sequence ID" value="KAJ4851412.1"/>
    <property type="molecule type" value="Genomic_DNA"/>
</dbReference>
<dbReference type="GO" id="GO:0017172">
    <property type="term" value="F:cysteine dioxygenase activity"/>
    <property type="evidence" value="ECO:0007669"/>
    <property type="project" value="UniProtKB-EC"/>
</dbReference>
<reference evidence="8" key="1">
    <citation type="submission" date="2022-02" db="EMBL/GenBank/DDBJ databases">
        <authorList>
            <person name="Henning P.M."/>
            <person name="McCubbin A.G."/>
            <person name="Shore J.S."/>
        </authorList>
    </citation>
    <scope>NUCLEOTIDE SEQUENCE</scope>
    <source>
        <strain evidence="8">F60SS</strain>
        <tissue evidence="8">Leaves</tissue>
    </source>
</reference>
<dbReference type="Gene3D" id="2.60.120.10">
    <property type="entry name" value="Jelly Rolls"/>
    <property type="match status" value="1"/>
</dbReference>
<evidence type="ECO:0000313" key="8">
    <source>
        <dbReference type="EMBL" id="KAJ4851412.1"/>
    </source>
</evidence>
<dbReference type="SUPFAM" id="SSF51182">
    <property type="entry name" value="RmlC-like cupins"/>
    <property type="match status" value="1"/>
</dbReference>
<dbReference type="InterPro" id="IPR012864">
    <property type="entry name" value="PCO/ADO"/>
</dbReference>
<evidence type="ECO:0000256" key="1">
    <source>
        <dbReference type="ARBA" id="ARBA00001954"/>
    </source>
</evidence>
<gene>
    <name evidence="8" type="ORF">Tsubulata_030612</name>
</gene>
<comment type="caution">
    <text evidence="8">The sequence shown here is derived from an EMBL/GenBank/DDBJ whole genome shotgun (WGS) entry which is preliminary data.</text>
</comment>
<dbReference type="PANTHER" id="PTHR22966">
    <property type="entry name" value="2-AMINOETHANETHIOL DIOXYGENASE"/>
    <property type="match status" value="1"/>
</dbReference>
<evidence type="ECO:0000256" key="3">
    <source>
        <dbReference type="ARBA" id="ARBA00013133"/>
    </source>
</evidence>
<proteinExistence type="inferred from homology"/>
<protein>
    <recommendedName>
        <fullName evidence="3">cysteine dioxygenase</fullName>
        <ecNumber evidence="3">1.13.11.20</ecNumber>
    </recommendedName>
</protein>
<name>A0A9Q0GK41_9ROSI</name>
<dbReference type="Proteomes" id="UP001141552">
    <property type="component" value="Unassembled WGS sequence"/>
</dbReference>
<dbReference type="Pfam" id="PF07847">
    <property type="entry name" value="PCO_ADO"/>
    <property type="match status" value="1"/>
</dbReference>
<accession>A0A9Q0GK41</accession>
<dbReference type="EC" id="1.13.11.20" evidence="3"/>
<dbReference type="InterPro" id="IPR014710">
    <property type="entry name" value="RmlC-like_jellyroll"/>
</dbReference>
<dbReference type="PANTHER" id="PTHR22966:SF1">
    <property type="entry name" value="PLANT CYSTEINE OXIDASE 1"/>
    <property type="match status" value="1"/>
</dbReference>
<evidence type="ECO:0000256" key="2">
    <source>
        <dbReference type="ARBA" id="ARBA00006622"/>
    </source>
</evidence>
<keyword evidence="5" id="KW-0560">Oxidoreductase</keyword>
<dbReference type="InterPro" id="IPR011051">
    <property type="entry name" value="RmlC_Cupin_sf"/>
</dbReference>
<keyword evidence="9" id="KW-1185">Reference proteome</keyword>
<dbReference type="CDD" id="cd20289">
    <property type="entry name" value="cupin_ADO"/>
    <property type="match status" value="1"/>
</dbReference>
<evidence type="ECO:0000256" key="4">
    <source>
        <dbReference type="ARBA" id="ARBA00022723"/>
    </source>
</evidence>
<dbReference type="GO" id="GO:0046872">
    <property type="term" value="F:metal ion binding"/>
    <property type="evidence" value="ECO:0007669"/>
    <property type="project" value="UniProtKB-KW"/>
</dbReference>
<comment type="similarity">
    <text evidence="2">Belongs to the cysteine dioxygenase family.</text>
</comment>
<comment type="cofactor">
    <cofactor evidence="1">
        <name>Fe(2+)</name>
        <dbReference type="ChEBI" id="CHEBI:29033"/>
    </cofactor>
</comment>
<sequence length="460" mass="51104">MLHGNFTLDIHNKTKGLRWKYEPTIYGIPGDKEDDIIWLSSWRVGDDLIKLEDGDELQISASITNFHVKRCAIQLMSWEVGTEAIVSDIEKTASDETNTTYFLDHRAFIARRVSSAARIIPMAELDSTASPILLQLATMGKKIRWGQEKLVPAALFNRNKELAAMGMEKSNQGGQTQVPELDTIRKASLKKFLLRRRQRQQKLVSTTATAPLQKLYNICEQVFAPCGPGIVPAPDTIEKLKAALDDIKPADLGLDPQIHYFRTSVLGTKQSITYVNIHKCEKFSMGISFLPPSGVIPLHNHPGMTVFSKLLVGTMHIKSYDWVVDSSSKTPGVATSSKVEQGKQQEVKYPGVGLAKLKVNSEFTAPCNTSILYPADGGNMHCFTAVTACAVLEVNAPPYSDSDGRYCQYYDEHPFANFSVDGVSVPEEEREGHAWLQERDKPEDFTVVGAQYLGPQIVDR</sequence>
<evidence type="ECO:0000256" key="5">
    <source>
        <dbReference type="ARBA" id="ARBA00023002"/>
    </source>
</evidence>
<dbReference type="GO" id="GO:0070483">
    <property type="term" value="P:detection of hypoxia"/>
    <property type="evidence" value="ECO:0007669"/>
    <property type="project" value="UniProtKB-ARBA"/>
</dbReference>
<evidence type="ECO:0000256" key="6">
    <source>
        <dbReference type="ARBA" id="ARBA00023004"/>
    </source>
</evidence>
<dbReference type="AlphaFoldDB" id="A0A9Q0GK41"/>